<dbReference type="GO" id="GO:0006487">
    <property type="term" value="P:protein N-linked glycosylation"/>
    <property type="evidence" value="ECO:0007669"/>
    <property type="project" value="TreeGrafter"/>
</dbReference>
<keyword evidence="3" id="KW-0472">Membrane</keyword>
<dbReference type="GO" id="GO:0000009">
    <property type="term" value="F:alpha-1,6-mannosyltransferase activity"/>
    <property type="evidence" value="ECO:0007669"/>
    <property type="project" value="TreeGrafter"/>
</dbReference>
<evidence type="ECO:0000313" key="5">
    <source>
        <dbReference type="Proteomes" id="UP000092321"/>
    </source>
</evidence>
<keyword evidence="5" id="KW-1185">Reference proteome</keyword>
<dbReference type="PANTHER" id="PTHR31306">
    <property type="entry name" value="ALPHA-1,6-MANNOSYLTRANSFERASE MNN11-RELATED"/>
    <property type="match status" value="1"/>
</dbReference>
<keyword evidence="1" id="KW-0328">Glycosyltransferase</keyword>
<dbReference type="Pfam" id="PF05637">
    <property type="entry name" value="Glyco_transf_34"/>
    <property type="match status" value="1"/>
</dbReference>
<dbReference type="Proteomes" id="UP000092321">
    <property type="component" value="Unassembled WGS sequence"/>
</dbReference>
<evidence type="ECO:0000256" key="3">
    <source>
        <dbReference type="SAM" id="Phobius"/>
    </source>
</evidence>
<dbReference type="EMBL" id="LXPE01000002">
    <property type="protein sequence ID" value="OBA28723.1"/>
    <property type="molecule type" value="Genomic_DNA"/>
</dbReference>
<evidence type="ECO:0000256" key="2">
    <source>
        <dbReference type="ARBA" id="ARBA00022679"/>
    </source>
</evidence>
<keyword evidence="3" id="KW-1133">Transmembrane helix</keyword>
<comment type="caution">
    <text evidence="4">The sequence shown here is derived from an EMBL/GenBank/DDBJ whole genome shotgun (WGS) entry which is preliminary data.</text>
</comment>
<dbReference type="PANTHER" id="PTHR31306:SF10">
    <property type="entry name" value="ALPHA-1,6-MANNOSYLTRANSFERASE MNN11-RELATED"/>
    <property type="match status" value="1"/>
</dbReference>
<sequence>MSSSENNEKKYTKRKKSLWKIVPILAISITLILYLLSFFYSSIFSSDNLSRLDEKYVPKTRGLYSYEIKQQSPLIFPVIENQPALKKVGLKVLFTKGTQGNYVVNVDQKPLTEKEKKQLLASDDQNDKTLFIKNQFLDHGKAVYDGNSKESPDTVIVTLVDFETYGLDSTVKVVQNRVDYAQKQKYGVYVRWAQEFIPFLEDQDLNKQINQDYVKFLMMRQAMNAFPHAKIFWFLDKNSLIMDLNLSLDQQLFDITNKEMIDNELVYLNSPVVQNAVIKTHNNIWKENAKSYSDVQFLPIETLDVSSFIMKNDLYAHAMLDYINDPLFKQYSWQSIQQVLSHAFEWHPSLIRSLLLVKEKILGAYYDPQLSTETSTANTAELGVGKNDAYKKSDLVIKFRDCLKLKTCNSLLTEYYSQVTK</sequence>
<evidence type="ECO:0000256" key="1">
    <source>
        <dbReference type="ARBA" id="ARBA00022676"/>
    </source>
</evidence>
<dbReference type="InterPro" id="IPR008630">
    <property type="entry name" value="Glyco_trans_34"/>
</dbReference>
<proteinExistence type="predicted"/>
<keyword evidence="2" id="KW-0808">Transferase</keyword>
<dbReference type="AlphaFoldDB" id="A0A1B7TJ25"/>
<accession>A0A1B7TJ25</accession>
<evidence type="ECO:0000313" key="4">
    <source>
        <dbReference type="EMBL" id="OBA28723.1"/>
    </source>
</evidence>
<dbReference type="OrthoDB" id="205108at2759"/>
<gene>
    <name evidence="4" type="ORF">HANVADRAFT_21044</name>
</gene>
<dbReference type="GO" id="GO:0000136">
    <property type="term" value="C:mannan polymerase complex"/>
    <property type="evidence" value="ECO:0007669"/>
    <property type="project" value="TreeGrafter"/>
</dbReference>
<protein>
    <submittedName>
        <fullName evidence="4">Uncharacterized protein</fullName>
    </submittedName>
</protein>
<name>A0A1B7TJ25_9ASCO</name>
<feature type="transmembrane region" description="Helical" evidence="3">
    <location>
        <begin position="21"/>
        <end position="40"/>
    </location>
</feature>
<reference evidence="5" key="1">
    <citation type="journal article" date="2016" name="Proc. Natl. Acad. Sci. U.S.A.">
        <title>Comparative genomics of biotechnologically important yeasts.</title>
        <authorList>
            <person name="Riley R."/>
            <person name="Haridas S."/>
            <person name="Wolfe K.H."/>
            <person name="Lopes M.R."/>
            <person name="Hittinger C.T."/>
            <person name="Goeker M."/>
            <person name="Salamov A.A."/>
            <person name="Wisecaver J.H."/>
            <person name="Long T.M."/>
            <person name="Calvey C.H."/>
            <person name="Aerts A.L."/>
            <person name="Barry K.W."/>
            <person name="Choi C."/>
            <person name="Clum A."/>
            <person name="Coughlan A.Y."/>
            <person name="Deshpande S."/>
            <person name="Douglass A.P."/>
            <person name="Hanson S.J."/>
            <person name="Klenk H.-P."/>
            <person name="LaButti K.M."/>
            <person name="Lapidus A."/>
            <person name="Lindquist E.A."/>
            <person name="Lipzen A.M."/>
            <person name="Meier-Kolthoff J.P."/>
            <person name="Ohm R.A."/>
            <person name="Otillar R.P."/>
            <person name="Pangilinan J.L."/>
            <person name="Peng Y."/>
            <person name="Rokas A."/>
            <person name="Rosa C.A."/>
            <person name="Scheuner C."/>
            <person name="Sibirny A.A."/>
            <person name="Slot J.C."/>
            <person name="Stielow J.B."/>
            <person name="Sun H."/>
            <person name="Kurtzman C.P."/>
            <person name="Blackwell M."/>
            <person name="Grigoriev I.V."/>
            <person name="Jeffries T.W."/>
        </authorList>
    </citation>
    <scope>NUCLEOTIDE SEQUENCE [LARGE SCALE GENOMIC DNA]</scope>
    <source>
        <strain evidence="5">NRRL Y-1626</strain>
    </source>
</reference>
<organism evidence="4 5">
    <name type="scientific">Hanseniaspora valbyensis NRRL Y-1626</name>
    <dbReference type="NCBI Taxonomy" id="766949"/>
    <lineage>
        <taxon>Eukaryota</taxon>
        <taxon>Fungi</taxon>
        <taxon>Dikarya</taxon>
        <taxon>Ascomycota</taxon>
        <taxon>Saccharomycotina</taxon>
        <taxon>Saccharomycetes</taxon>
        <taxon>Saccharomycodales</taxon>
        <taxon>Saccharomycodaceae</taxon>
        <taxon>Hanseniaspora</taxon>
    </lineage>
</organism>
<keyword evidence="3" id="KW-0812">Transmembrane</keyword>